<keyword evidence="4" id="KW-0843">Virulence</keyword>
<evidence type="ECO:0000256" key="5">
    <source>
        <dbReference type="ARBA" id="ARBA00023163"/>
    </source>
</evidence>
<dbReference type="CDD" id="cd12148">
    <property type="entry name" value="fungal_TF_MHR"/>
    <property type="match status" value="1"/>
</dbReference>
<proteinExistence type="predicted"/>
<evidence type="ECO:0000313" key="9">
    <source>
        <dbReference type="EMBL" id="EPB82750.1"/>
    </source>
</evidence>
<organism evidence="9 10">
    <name type="scientific">Mucor circinelloides f. circinelloides (strain 1006PhL)</name>
    <name type="common">Mucormycosis agent</name>
    <name type="synonym">Calyptromyces circinelloides</name>
    <dbReference type="NCBI Taxonomy" id="1220926"/>
    <lineage>
        <taxon>Eukaryota</taxon>
        <taxon>Fungi</taxon>
        <taxon>Fungi incertae sedis</taxon>
        <taxon>Mucoromycota</taxon>
        <taxon>Mucoromycotina</taxon>
        <taxon>Mucoromycetes</taxon>
        <taxon>Mucorales</taxon>
        <taxon>Mucorineae</taxon>
        <taxon>Mucoraceae</taxon>
        <taxon>Mucor</taxon>
    </lineage>
</organism>
<keyword evidence="7" id="KW-0175">Coiled coil</keyword>
<dbReference type="InterPro" id="IPR007219">
    <property type="entry name" value="XnlR_reg_dom"/>
</dbReference>
<dbReference type="AlphaFoldDB" id="S2JSE0"/>
<gene>
    <name evidence="9" type="ORF">HMPREF1544_10497</name>
</gene>
<dbReference type="OrthoDB" id="2369992at2759"/>
<dbReference type="OMA" id="KEPRWNI"/>
<evidence type="ECO:0000256" key="7">
    <source>
        <dbReference type="SAM" id="Coils"/>
    </source>
</evidence>
<name>S2JSE0_MUCC1</name>
<dbReference type="PROSITE" id="PS00463">
    <property type="entry name" value="ZN2_CY6_FUNGAL_1"/>
    <property type="match status" value="1"/>
</dbReference>
<evidence type="ECO:0000313" key="10">
    <source>
        <dbReference type="Proteomes" id="UP000014254"/>
    </source>
</evidence>
<accession>S2JSE0</accession>
<dbReference type="Proteomes" id="UP000014254">
    <property type="component" value="Unassembled WGS sequence"/>
</dbReference>
<dbReference type="CDD" id="cd00067">
    <property type="entry name" value="GAL4"/>
    <property type="match status" value="1"/>
</dbReference>
<dbReference type="VEuPathDB" id="FungiDB:HMPREF1544_10497"/>
<dbReference type="GO" id="GO:0008270">
    <property type="term" value="F:zinc ion binding"/>
    <property type="evidence" value="ECO:0007669"/>
    <property type="project" value="InterPro"/>
</dbReference>
<reference evidence="10" key="1">
    <citation type="submission" date="2013-05" db="EMBL/GenBank/DDBJ databases">
        <title>The Genome sequence of Mucor circinelloides f. circinelloides 1006PhL.</title>
        <authorList>
            <consortium name="The Broad Institute Genomics Platform"/>
            <person name="Cuomo C."/>
            <person name="Earl A."/>
            <person name="Findley K."/>
            <person name="Lee S.C."/>
            <person name="Walker B."/>
            <person name="Young S."/>
            <person name="Zeng Q."/>
            <person name="Gargeya S."/>
            <person name="Fitzgerald M."/>
            <person name="Haas B."/>
            <person name="Abouelleil A."/>
            <person name="Allen A.W."/>
            <person name="Alvarado L."/>
            <person name="Arachchi H.M."/>
            <person name="Berlin A.M."/>
            <person name="Chapman S.B."/>
            <person name="Gainer-Dewar J."/>
            <person name="Goldberg J."/>
            <person name="Griggs A."/>
            <person name="Gujja S."/>
            <person name="Hansen M."/>
            <person name="Howarth C."/>
            <person name="Imamovic A."/>
            <person name="Ireland A."/>
            <person name="Larimer J."/>
            <person name="McCowan C."/>
            <person name="Murphy C."/>
            <person name="Pearson M."/>
            <person name="Poon T.W."/>
            <person name="Priest M."/>
            <person name="Roberts A."/>
            <person name="Saif S."/>
            <person name="Shea T."/>
            <person name="Sisk P."/>
            <person name="Sykes S."/>
            <person name="Wortman J."/>
            <person name="Nusbaum C."/>
            <person name="Birren B."/>
        </authorList>
    </citation>
    <scope>NUCLEOTIDE SEQUENCE [LARGE SCALE GENOMIC DNA]</scope>
    <source>
        <strain evidence="10">1006PhL</strain>
    </source>
</reference>
<keyword evidence="3" id="KW-0805">Transcription regulation</keyword>
<comment type="subcellular location">
    <subcellularLocation>
        <location evidence="1">Nucleus</location>
    </subcellularLocation>
</comment>
<evidence type="ECO:0000259" key="8">
    <source>
        <dbReference type="PROSITE" id="PS50048"/>
    </source>
</evidence>
<dbReference type="GO" id="GO:0006351">
    <property type="term" value="P:DNA-templated transcription"/>
    <property type="evidence" value="ECO:0007669"/>
    <property type="project" value="InterPro"/>
</dbReference>
<dbReference type="SUPFAM" id="SSF57701">
    <property type="entry name" value="Zn2/Cys6 DNA-binding domain"/>
    <property type="match status" value="1"/>
</dbReference>
<dbReference type="eggNOG" id="ENOG502RANB">
    <property type="taxonomic scope" value="Eukaryota"/>
</dbReference>
<dbReference type="PANTHER" id="PTHR47338">
    <property type="entry name" value="ZN(II)2CYS6 TRANSCRIPTION FACTOR (EUROFUNG)-RELATED"/>
    <property type="match status" value="1"/>
</dbReference>
<feature type="domain" description="Zn(2)-C6 fungal-type" evidence="8">
    <location>
        <begin position="6"/>
        <end position="37"/>
    </location>
</feature>
<dbReference type="Pfam" id="PF04082">
    <property type="entry name" value="Fungal_trans"/>
    <property type="match status" value="1"/>
</dbReference>
<dbReference type="InterPro" id="IPR036864">
    <property type="entry name" value="Zn2-C6_fun-type_DNA-bd_sf"/>
</dbReference>
<evidence type="ECO:0000256" key="2">
    <source>
        <dbReference type="ARBA" id="ARBA00022723"/>
    </source>
</evidence>
<dbReference type="Gene3D" id="4.10.240.10">
    <property type="entry name" value="Zn(2)-C6 fungal-type DNA-binding domain"/>
    <property type="match status" value="1"/>
</dbReference>
<keyword evidence="6" id="KW-0539">Nucleus</keyword>
<evidence type="ECO:0000256" key="1">
    <source>
        <dbReference type="ARBA" id="ARBA00004123"/>
    </source>
</evidence>
<dbReference type="GO" id="GO:0003677">
    <property type="term" value="F:DNA binding"/>
    <property type="evidence" value="ECO:0007669"/>
    <property type="project" value="InterPro"/>
</dbReference>
<keyword evidence="10" id="KW-1185">Reference proteome</keyword>
<dbReference type="GO" id="GO:0000981">
    <property type="term" value="F:DNA-binding transcription factor activity, RNA polymerase II-specific"/>
    <property type="evidence" value="ECO:0007669"/>
    <property type="project" value="InterPro"/>
</dbReference>
<keyword evidence="5" id="KW-0804">Transcription</keyword>
<evidence type="ECO:0000256" key="4">
    <source>
        <dbReference type="ARBA" id="ARBA00023026"/>
    </source>
</evidence>
<sequence>MARKIPCQYCKQRRRKCERLYEHDSCERCVKMKKKCVPQELQYKGYSSTEEYEDDCSEDQNSNMELDALYGQVRDLEKQLQSLELDLQQEKTLIKKEPRWNIRFVDGELRLETEIRNLEELMLYGQSAIRYLSPFGNTFQAKSLLFERKSLSFVKTAMQLVAIAYDRTDPDSASSPKVISRRFSIGVPAFLKPQSLVRRLIDNYFSCFNDTVPILHEPTFMEHLEGLENPMDDPVVLAVCTSAAVVTCKHNFLNSSEKRYFSEYFFELSINKLVDMFDDPDKALESVLMINLMLPFMMQTLRISEAYKWVSMALLLCKNLQTENPECTKGGPGVPRMVRIKYALIHRNSVLCECAIAIIDFVKNDKRNEIKPSDVQFDILPDETRKTKNILKMFNKILGLSLHPSFIAVVTQARHLAAGDVAELSFEELIRYEETVVEWWHNLPEELKMCREPFNLTKEAIEKETDVRKILMASYVHTITLSIQGCLIRPKPQRNVENVYNIIKDRAIYLAMHSADMCLLLMQQIEKIDSFCYSPSKLLVRSIDSLMSLLQVPDDTMAKMAQQKLSEYMHALTKRVLPDHQVPPSASPYGMITVAPKGSTPPVTELYKNFPLPGEALVFDIVRTTVDRNTKLLALDT</sequence>
<dbReference type="PANTHER" id="PTHR47338:SF27">
    <property type="entry name" value="ZN(II)2CYS6 TRANSCRIPTION FACTOR (EUROFUNG)"/>
    <property type="match status" value="1"/>
</dbReference>
<dbReference type="GO" id="GO:0005634">
    <property type="term" value="C:nucleus"/>
    <property type="evidence" value="ECO:0007669"/>
    <property type="project" value="UniProtKB-SubCell"/>
</dbReference>
<protein>
    <recommendedName>
        <fullName evidence="8">Zn(2)-C6 fungal-type domain-containing protein</fullName>
    </recommendedName>
</protein>
<evidence type="ECO:0000256" key="3">
    <source>
        <dbReference type="ARBA" id="ARBA00023015"/>
    </source>
</evidence>
<evidence type="ECO:0000256" key="6">
    <source>
        <dbReference type="ARBA" id="ARBA00023242"/>
    </source>
</evidence>
<dbReference type="PROSITE" id="PS50048">
    <property type="entry name" value="ZN2_CY6_FUNGAL_2"/>
    <property type="match status" value="1"/>
</dbReference>
<keyword evidence="2" id="KW-0479">Metal-binding</keyword>
<dbReference type="InterPro" id="IPR050815">
    <property type="entry name" value="TF_fung"/>
</dbReference>
<feature type="coiled-coil region" evidence="7">
    <location>
        <begin position="66"/>
        <end position="93"/>
    </location>
</feature>
<dbReference type="EMBL" id="KE124100">
    <property type="protein sequence ID" value="EPB82750.1"/>
    <property type="molecule type" value="Genomic_DNA"/>
</dbReference>
<dbReference type="InterPro" id="IPR001138">
    <property type="entry name" value="Zn2Cys6_DnaBD"/>
</dbReference>
<dbReference type="InParanoid" id="S2JSE0"/>